<evidence type="ECO:0000313" key="1">
    <source>
        <dbReference type="EMBL" id="KAJ0089262.1"/>
    </source>
</evidence>
<protein>
    <submittedName>
        <fullName evidence="1">Uncharacterized protein</fullName>
    </submittedName>
</protein>
<keyword evidence="2" id="KW-1185">Reference proteome</keyword>
<sequence length="61" mass="6892">MKSRDASLISARMFLNAVHPSSRELPAGTIIVLRFLLTDTSNTCRNKFNKAISFRNNNTNH</sequence>
<organism evidence="1 2">
    <name type="scientific">Pistacia atlantica</name>
    <dbReference type="NCBI Taxonomy" id="434234"/>
    <lineage>
        <taxon>Eukaryota</taxon>
        <taxon>Viridiplantae</taxon>
        <taxon>Streptophyta</taxon>
        <taxon>Embryophyta</taxon>
        <taxon>Tracheophyta</taxon>
        <taxon>Spermatophyta</taxon>
        <taxon>Magnoliopsida</taxon>
        <taxon>eudicotyledons</taxon>
        <taxon>Gunneridae</taxon>
        <taxon>Pentapetalae</taxon>
        <taxon>rosids</taxon>
        <taxon>malvids</taxon>
        <taxon>Sapindales</taxon>
        <taxon>Anacardiaceae</taxon>
        <taxon>Pistacia</taxon>
    </lineage>
</organism>
<dbReference type="Proteomes" id="UP001164250">
    <property type="component" value="Chromosome 9"/>
</dbReference>
<dbReference type="EMBL" id="CM047905">
    <property type="protein sequence ID" value="KAJ0089262.1"/>
    <property type="molecule type" value="Genomic_DNA"/>
</dbReference>
<comment type="caution">
    <text evidence="1">The sequence shown here is derived from an EMBL/GenBank/DDBJ whole genome shotgun (WGS) entry which is preliminary data.</text>
</comment>
<evidence type="ECO:0000313" key="2">
    <source>
        <dbReference type="Proteomes" id="UP001164250"/>
    </source>
</evidence>
<gene>
    <name evidence="1" type="ORF">Patl1_31993</name>
</gene>
<accession>A0ACC1ARH0</accession>
<name>A0ACC1ARH0_9ROSI</name>
<reference evidence="2" key="1">
    <citation type="journal article" date="2023" name="G3 (Bethesda)">
        <title>Genome assembly and association tests identify interacting loci associated with vigor, precocity, and sex in interspecific pistachio rootstocks.</title>
        <authorList>
            <person name="Palmer W."/>
            <person name="Jacygrad E."/>
            <person name="Sagayaradj S."/>
            <person name="Cavanaugh K."/>
            <person name="Han R."/>
            <person name="Bertier L."/>
            <person name="Beede B."/>
            <person name="Kafkas S."/>
            <person name="Golino D."/>
            <person name="Preece J."/>
            <person name="Michelmore R."/>
        </authorList>
    </citation>
    <scope>NUCLEOTIDE SEQUENCE [LARGE SCALE GENOMIC DNA]</scope>
</reference>
<proteinExistence type="predicted"/>